<protein>
    <submittedName>
        <fullName evidence="2">DUF2799 domain-containing protein</fullName>
    </submittedName>
</protein>
<dbReference type="AlphaFoldDB" id="A0A9X2BJ59"/>
<dbReference type="InterPro" id="IPR021242">
    <property type="entry name" value="DUF2799"/>
</dbReference>
<feature type="chain" id="PRO_5040728334" evidence="1">
    <location>
        <begin position="26"/>
        <end position="114"/>
    </location>
</feature>
<dbReference type="PROSITE" id="PS51257">
    <property type="entry name" value="PROKAR_LIPOPROTEIN"/>
    <property type="match status" value="1"/>
</dbReference>
<dbReference type="Proteomes" id="UP001139559">
    <property type="component" value="Unassembled WGS sequence"/>
</dbReference>
<accession>A0A9X2BJ59</accession>
<evidence type="ECO:0000313" key="2">
    <source>
        <dbReference type="EMBL" id="MCK6264875.1"/>
    </source>
</evidence>
<evidence type="ECO:0000313" key="3">
    <source>
        <dbReference type="Proteomes" id="UP001139559"/>
    </source>
</evidence>
<name>A0A9X2BJ59_9VIBR</name>
<keyword evidence="3" id="KW-1185">Reference proteome</keyword>
<proteinExistence type="predicted"/>
<organism evidence="2 3">
    <name type="scientific">Vibrio amylolyticus</name>
    <dbReference type="NCBI Taxonomy" id="2847292"/>
    <lineage>
        <taxon>Bacteria</taxon>
        <taxon>Pseudomonadati</taxon>
        <taxon>Pseudomonadota</taxon>
        <taxon>Gammaproteobacteria</taxon>
        <taxon>Vibrionales</taxon>
        <taxon>Vibrionaceae</taxon>
        <taxon>Vibrio</taxon>
    </lineage>
</organism>
<keyword evidence="1" id="KW-0732">Signal</keyword>
<dbReference type="Pfam" id="PF10973">
    <property type="entry name" value="DUF2799"/>
    <property type="match status" value="1"/>
</dbReference>
<feature type="signal peptide" evidence="1">
    <location>
        <begin position="1"/>
        <end position="25"/>
    </location>
</feature>
<reference evidence="2" key="1">
    <citation type="submission" date="2021-11" db="EMBL/GenBank/DDBJ databases">
        <title>Vibrio ZSDE26 sp. nov. and Vibrio ZSDZ34 sp. nov., isolated from coastal seawater in Qingdao.</title>
        <authorList>
            <person name="Zhang P."/>
        </authorList>
    </citation>
    <scope>NUCLEOTIDE SEQUENCE</scope>
    <source>
        <strain evidence="2">ZSDE26</strain>
    </source>
</reference>
<evidence type="ECO:0000256" key="1">
    <source>
        <dbReference type="SAM" id="SignalP"/>
    </source>
</evidence>
<gene>
    <name evidence="2" type="ORF">KP803_16475</name>
</gene>
<sequence>MMKNIIALALLGTLVGCVSSTEQLAESGDWYQIGYQDGVKGHTERSYKDLAKLGGAKQSEYNEGYTEGVTEYCNPNFAYQMGISGQYYEGVCEGMPESQKFRMEWQRGWAEYSN</sequence>
<dbReference type="EMBL" id="JAJHVV010000010">
    <property type="protein sequence ID" value="MCK6264875.1"/>
    <property type="molecule type" value="Genomic_DNA"/>
</dbReference>
<comment type="caution">
    <text evidence="2">The sequence shown here is derived from an EMBL/GenBank/DDBJ whole genome shotgun (WGS) entry which is preliminary data.</text>
</comment>